<evidence type="ECO:0000256" key="6">
    <source>
        <dbReference type="ARBA" id="ARBA00023136"/>
    </source>
</evidence>
<feature type="transmembrane region" description="Helical" evidence="7">
    <location>
        <begin position="135"/>
        <end position="152"/>
    </location>
</feature>
<dbReference type="Proteomes" id="UP000179037">
    <property type="component" value="Unassembled WGS sequence"/>
</dbReference>
<evidence type="ECO:0000256" key="2">
    <source>
        <dbReference type="ARBA" id="ARBA00007977"/>
    </source>
</evidence>
<feature type="transmembrane region" description="Helical" evidence="7">
    <location>
        <begin position="250"/>
        <end position="270"/>
    </location>
</feature>
<protein>
    <recommendedName>
        <fullName evidence="10">Sulfate exporter family transporter</fullName>
    </recommendedName>
</protein>
<gene>
    <name evidence="8" type="ORF">A3A87_04155</name>
</gene>
<evidence type="ECO:0000313" key="9">
    <source>
        <dbReference type="Proteomes" id="UP000179037"/>
    </source>
</evidence>
<dbReference type="InterPro" id="IPR018383">
    <property type="entry name" value="UPF0324_pro"/>
</dbReference>
<evidence type="ECO:0000256" key="7">
    <source>
        <dbReference type="SAM" id="Phobius"/>
    </source>
</evidence>
<reference evidence="8 9" key="1">
    <citation type="journal article" date="2016" name="Nat. Commun.">
        <title>Thousands of microbial genomes shed light on interconnected biogeochemical processes in an aquifer system.</title>
        <authorList>
            <person name="Anantharaman K."/>
            <person name="Brown C.T."/>
            <person name="Hug L.A."/>
            <person name="Sharon I."/>
            <person name="Castelle C.J."/>
            <person name="Probst A.J."/>
            <person name="Thomas B.C."/>
            <person name="Singh A."/>
            <person name="Wilkins M.J."/>
            <person name="Karaoz U."/>
            <person name="Brodie E.L."/>
            <person name="Williams K.H."/>
            <person name="Hubbard S.S."/>
            <person name="Banfield J.F."/>
        </authorList>
    </citation>
    <scope>NUCLEOTIDE SEQUENCE [LARGE SCALE GENOMIC DNA]</scope>
</reference>
<dbReference type="Pfam" id="PF03601">
    <property type="entry name" value="Cons_hypoth698"/>
    <property type="match status" value="1"/>
</dbReference>
<feature type="transmembrane region" description="Helical" evidence="7">
    <location>
        <begin position="358"/>
        <end position="376"/>
    </location>
</feature>
<feature type="transmembrane region" description="Helical" evidence="7">
    <location>
        <begin position="7"/>
        <end position="29"/>
    </location>
</feature>
<accession>A0A1F6U0V0</accession>
<evidence type="ECO:0008006" key="10">
    <source>
        <dbReference type="Google" id="ProtNLM"/>
    </source>
</evidence>
<dbReference type="PANTHER" id="PTHR30106:SF1">
    <property type="entry name" value="UPF0324 MEMBRANE PROTEIN FN0533"/>
    <property type="match status" value="1"/>
</dbReference>
<evidence type="ECO:0000256" key="1">
    <source>
        <dbReference type="ARBA" id="ARBA00004651"/>
    </source>
</evidence>
<organism evidence="8 9">
    <name type="scientific">Candidatus Muproteobacteria bacterium RIFCSPLOWO2_01_FULL_60_18</name>
    <dbReference type="NCBI Taxonomy" id="1817768"/>
    <lineage>
        <taxon>Bacteria</taxon>
        <taxon>Pseudomonadati</taxon>
        <taxon>Pseudomonadota</taxon>
        <taxon>Candidatus Muproteobacteria</taxon>
    </lineage>
</organism>
<evidence type="ECO:0000256" key="4">
    <source>
        <dbReference type="ARBA" id="ARBA00022692"/>
    </source>
</evidence>
<feature type="transmembrane region" description="Helical" evidence="7">
    <location>
        <begin position="223"/>
        <end position="244"/>
    </location>
</feature>
<feature type="transmembrane region" description="Helical" evidence="7">
    <location>
        <begin position="516"/>
        <end position="538"/>
    </location>
</feature>
<dbReference type="GO" id="GO:0005886">
    <property type="term" value="C:plasma membrane"/>
    <property type="evidence" value="ECO:0007669"/>
    <property type="project" value="UniProtKB-SubCell"/>
</dbReference>
<sequence>MIYTHKTIWTLILGIIMVAFGYLVQAGVLNPMIEFLSLAKFVGKPESPGEIIILPFVCGIIAIVVGLWQFAVKPKEGNLDYYLSTVAGVMFILIIAFVVKWGLDPLMHLWGKAAETAMKDAKLTWAFDFAKVMNLNYVVMGILAGIIAVNVFKIPGWAENGVRLSRLGLKTGVVLLGVLYSWQELANLAGLSIVMIAAFVLGSVGLVLWMGAQRKIPNSMGGVLSAGVGVCGVSAAVAAAPVVNAKSTEIAYTIGTVLLWGVLMMFIFPIVGKQMGMNPTQFGAWAGTGILNSAQVAGAALAFEPDGIDTLKVAEIFNITRILFLPIIVLWLAVWYVEREAGAQKVSHGSVIFSKFPLFVLGFIVMFILGSTGMFAPGSELPGKYFDNSEKHLVKKNPDGTIKESKMLADKDAEVLKAEADKVTDEPLKAALASLIENKKATSFEHDRQLATILNSHMLSVKANKVLKKMHSAVFKPAPRISKFRDIIAWFFTFGLVGLGMQITMASIKQAGGQPLVIGSTVGAVKAIGALIVVWLFVKEVV</sequence>
<dbReference type="EMBL" id="MFTC01000055">
    <property type="protein sequence ID" value="OGI50959.1"/>
    <property type="molecule type" value="Genomic_DNA"/>
</dbReference>
<feature type="transmembrane region" description="Helical" evidence="7">
    <location>
        <begin position="188"/>
        <end position="211"/>
    </location>
</feature>
<feature type="transmembrane region" description="Helical" evidence="7">
    <location>
        <begin position="49"/>
        <end position="70"/>
    </location>
</feature>
<keyword evidence="5 7" id="KW-1133">Transmembrane helix</keyword>
<dbReference type="AlphaFoldDB" id="A0A1F6U0V0"/>
<keyword evidence="3" id="KW-1003">Cell membrane</keyword>
<dbReference type="PANTHER" id="PTHR30106">
    <property type="entry name" value="INNER MEMBRANE PROTEIN YEIH-RELATED"/>
    <property type="match status" value="1"/>
</dbReference>
<evidence type="ECO:0000256" key="5">
    <source>
        <dbReference type="ARBA" id="ARBA00022989"/>
    </source>
</evidence>
<comment type="similarity">
    <text evidence="2">Belongs to the UPF0324 family.</text>
</comment>
<feature type="transmembrane region" description="Helical" evidence="7">
    <location>
        <begin position="82"/>
        <end position="103"/>
    </location>
</feature>
<feature type="transmembrane region" description="Helical" evidence="7">
    <location>
        <begin position="282"/>
        <end position="303"/>
    </location>
</feature>
<evidence type="ECO:0000256" key="3">
    <source>
        <dbReference type="ARBA" id="ARBA00022475"/>
    </source>
</evidence>
<feature type="transmembrane region" description="Helical" evidence="7">
    <location>
        <begin position="487"/>
        <end position="504"/>
    </location>
</feature>
<evidence type="ECO:0000313" key="8">
    <source>
        <dbReference type="EMBL" id="OGI50959.1"/>
    </source>
</evidence>
<name>A0A1F6U0V0_9PROT</name>
<comment type="caution">
    <text evidence="8">The sequence shown here is derived from an EMBL/GenBank/DDBJ whole genome shotgun (WGS) entry which is preliminary data.</text>
</comment>
<comment type="subcellular location">
    <subcellularLocation>
        <location evidence="1">Cell membrane</location>
        <topology evidence="1">Multi-pass membrane protein</topology>
    </subcellularLocation>
</comment>
<keyword evidence="6 7" id="KW-0472">Membrane</keyword>
<feature type="transmembrane region" description="Helical" evidence="7">
    <location>
        <begin position="315"/>
        <end position="337"/>
    </location>
</feature>
<keyword evidence="4 7" id="KW-0812">Transmembrane</keyword>
<proteinExistence type="inferred from homology"/>
<dbReference type="STRING" id="1817768.A3A87_04155"/>